<dbReference type="SUPFAM" id="SSF47699">
    <property type="entry name" value="Bifunctional inhibitor/lipid-transfer protein/seed storage 2S albumin"/>
    <property type="match status" value="1"/>
</dbReference>
<name>A0AAV8TWD4_9ROSI</name>
<evidence type="ECO:0000313" key="7">
    <source>
        <dbReference type="Proteomes" id="UP001159364"/>
    </source>
</evidence>
<keyword evidence="3" id="KW-0813">Transport</keyword>
<accession>A0AAV8TWD4</accession>
<dbReference type="InterPro" id="IPR016140">
    <property type="entry name" value="Bifunc_inhib/LTP/seed_store"/>
</dbReference>
<keyword evidence="2" id="KW-1015">Disulfide bond</keyword>
<organism evidence="6 7">
    <name type="scientific">Erythroxylum novogranatense</name>
    <dbReference type="NCBI Taxonomy" id="1862640"/>
    <lineage>
        <taxon>Eukaryota</taxon>
        <taxon>Viridiplantae</taxon>
        <taxon>Streptophyta</taxon>
        <taxon>Embryophyta</taxon>
        <taxon>Tracheophyta</taxon>
        <taxon>Spermatophyta</taxon>
        <taxon>Magnoliopsida</taxon>
        <taxon>eudicotyledons</taxon>
        <taxon>Gunneridae</taxon>
        <taxon>Pentapetalae</taxon>
        <taxon>rosids</taxon>
        <taxon>fabids</taxon>
        <taxon>Malpighiales</taxon>
        <taxon>Erythroxylaceae</taxon>
        <taxon>Erythroxylum</taxon>
    </lineage>
</organism>
<dbReference type="GO" id="GO:0008289">
    <property type="term" value="F:lipid binding"/>
    <property type="evidence" value="ECO:0007669"/>
    <property type="project" value="UniProtKB-KW"/>
</dbReference>
<dbReference type="GO" id="GO:0006869">
    <property type="term" value="P:lipid transport"/>
    <property type="evidence" value="ECO:0007669"/>
    <property type="project" value="InterPro"/>
</dbReference>
<dbReference type="EMBL" id="JAIWQS010000003">
    <property type="protein sequence ID" value="KAJ8770364.1"/>
    <property type="molecule type" value="Genomic_DNA"/>
</dbReference>
<keyword evidence="3" id="KW-0446">Lipid-binding</keyword>
<dbReference type="PANTHER" id="PTHR33076">
    <property type="entry name" value="NON-SPECIFIC LIPID-TRANSFER PROTEIN 2-RELATED"/>
    <property type="match status" value="1"/>
</dbReference>
<protein>
    <recommendedName>
        <fullName evidence="3">Non-specific lipid-transfer protein</fullName>
    </recommendedName>
</protein>
<evidence type="ECO:0000256" key="1">
    <source>
        <dbReference type="ARBA" id="ARBA00009748"/>
    </source>
</evidence>
<keyword evidence="4" id="KW-0732">Signal</keyword>
<reference evidence="6 7" key="1">
    <citation type="submission" date="2021-09" db="EMBL/GenBank/DDBJ databases">
        <title>Genomic insights and catalytic innovation underlie evolution of tropane alkaloids biosynthesis.</title>
        <authorList>
            <person name="Wang Y.-J."/>
            <person name="Tian T."/>
            <person name="Huang J.-P."/>
            <person name="Huang S.-X."/>
        </authorList>
    </citation>
    <scope>NUCLEOTIDE SEQUENCE [LARGE SCALE GENOMIC DNA]</scope>
    <source>
        <strain evidence="6">KIB-2018</strain>
        <tissue evidence="6">Leaf</tissue>
    </source>
</reference>
<dbReference type="AlphaFoldDB" id="A0AAV8TWD4"/>
<dbReference type="InterPro" id="IPR036312">
    <property type="entry name" value="Bifun_inhib/LTP/seed_sf"/>
</dbReference>
<comment type="function">
    <text evidence="3">Plant non-specific lipid-transfer proteins transfer phospholipids as well as galactolipids across membranes. May play a role in wax or cutin deposition in the cell walls of expanding epidermal cells and certain secretory tissues.</text>
</comment>
<dbReference type="PRINTS" id="PR00382">
    <property type="entry name" value="LIPIDTRNSFER"/>
</dbReference>
<proteinExistence type="inferred from homology"/>
<dbReference type="InterPro" id="IPR000528">
    <property type="entry name" value="Plant_nsLTP"/>
</dbReference>
<evidence type="ECO:0000256" key="2">
    <source>
        <dbReference type="ARBA" id="ARBA00023157"/>
    </source>
</evidence>
<dbReference type="SMART" id="SM00499">
    <property type="entry name" value="AAI"/>
    <property type="match status" value="1"/>
</dbReference>
<sequence length="118" mass="12637">MALIKLLGVMVFFMVLAEVMVTDVQADIDCNSVENELLPCISFLQNGNEASLACCNGVKSVNNTAITTIGRQQTCRCLQNAANQFPGINPKNAAELPDKCGVRIPFTIGPSTDCSKVK</sequence>
<dbReference type="Pfam" id="PF00234">
    <property type="entry name" value="Tryp_alpha_amyl"/>
    <property type="match status" value="1"/>
</dbReference>
<evidence type="ECO:0000259" key="5">
    <source>
        <dbReference type="SMART" id="SM00499"/>
    </source>
</evidence>
<evidence type="ECO:0000313" key="6">
    <source>
        <dbReference type="EMBL" id="KAJ8770364.1"/>
    </source>
</evidence>
<feature type="chain" id="PRO_5043361757" description="Non-specific lipid-transfer protein" evidence="4">
    <location>
        <begin position="27"/>
        <end position="118"/>
    </location>
</feature>
<gene>
    <name evidence="6" type="ORF">K2173_014977</name>
</gene>
<dbReference type="CDD" id="cd01960">
    <property type="entry name" value="nsLTP1"/>
    <property type="match status" value="1"/>
</dbReference>
<feature type="domain" description="Bifunctional inhibitor/plant lipid transfer protein/seed storage helical" evidence="5">
    <location>
        <begin position="30"/>
        <end position="114"/>
    </location>
</feature>
<comment type="similarity">
    <text evidence="1 3">Belongs to the plant LTP family.</text>
</comment>
<dbReference type="Gene3D" id="1.10.110.10">
    <property type="entry name" value="Plant lipid-transfer and hydrophobic proteins"/>
    <property type="match status" value="1"/>
</dbReference>
<evidence type="ECO:0000256" key="3">
    <source>
        <dbReference type="RuleBase" id="RU000628"/>
    </source>
</evidence>
<feature type="signal peptide" evidence="4">
    <location>
        <begin position="1"/>
        <end position="26"/>
    </location>
</feature>
<dbReference type="Proteomes" id="UP001159364">
    <property type="component" value="Linkage Group LG03"/>
</dbReference>
<evidence type="ECO:0000256" key="4">
    <source>
        <dbReference type="SAM" id="SignalP"/>
    </source>
</evidence>
<keyword evidence="7" id="KW-1185">Reference proteome</keyword>
<comment type="caution">
    <text evidence="6">The sequence shown here is derived from an EMBL/GenBank/DDBJ whole genome shotgun (WGS) entry which is preliminary data.</text>
</comment>